<dbReference type="Proteomes" id="UP000203302">
    <property type="component" value="Segment"/>
</dbReference>
<sequence>MTIEVYIMITSITTAVNTARRYFEVKTAYNIDRFRFQSMVSTAHKLLTLSDAIRRDGDEQAVALAESISHHWFTKTLGSSLFAEHKEAFLAVQSWIYASGHQFDVSQNQYATDEYCQHILVLPPATSTPKILNMTNSEMALPDFVRSEMHKKANGVLQIGKRRLPIFDFTRRECGPSYNIVSGYWPTV</sequence>
<accession>A0A1B2IDB3</accession>
<dbReference type="EMBL" id="KX397368">
    <property type="protein sequence ID" value="ANZ49277.1"/>
    <property type="molecule type" value="Genomic_DNA"/>
</dbReference>
<dbReference type="OrthoDB" id="24581at10239"/>
<organism evidence="1 2">
    <name type="scientific">Erwinia phage vB_EamM_Huxley</name>
    <dbReference type="NCBI Taxonomy" id="1883373"/>
    <lineage>
        <taxon>Viruses</taxon>
        <taxon>Duplodnaviria</taxon>
        <taxon>Heunggongvirae</taxon>
        <taxon>Uroviricota</taxon>
        <taxon>Caudoviricetes</taxon>
        <taxon>Chimalliviridae</taxon>
        <taxon>Machinavirus</taxon>
        <taxon>Machinavirus machina</taxon>
    </lineage>
</organism>
<name>A0A1B2IDB3_9CAUD</name>
<dbReference type="KEGG" id="vg:29069317"/>
<evidence type="ECO:0000313" key="2">
    <source>
        <dbReference type="Proteomes" id="UP000203302"/>
    </source>
</evidence>
<dbReference type="GeneID" id="29069317"/>
<protein>
    <submittedName>
        <fullName evidence="1">Uncharacterized protein</fullName>
    </submittedName>
</protein>
<evidence type="ECO:0000313" key="1">
    <source>
        <dbReference type="EMBL" id="ANZ49277.1"/>
    </source>
</evidence>
<dbReference type="RefSeq" id="YP_009293163.1">
    <property type="nucleotide sequence ID" value="NC_031127.1"/>
</dbReference>
<gene>
    <name evidence="1" type="ORF">HUXLEY_195</name>
</gene>
<reference evidence="2" key="1">
    <citation type="submission" date="2016-06" db="EMBL/GenBank/DDBJ databases">
        <authorList>
            <person name="Berg J.A."/>
            <person name="Grossarth S.E."/>
            <person name="Jarvis T.M."/>
            <person name="Merrill B.D."/>
            <person name="Breakwell D.P."/>
            <person name="Hope S."/>
            <person name="Grose J.H."/>
        </authorList>
    </citation>
    <scope>NUCLEOTIDE SEQUENCE [LARGE SCALE GENOMIC DNA]</scope>
</reference>
<proteinExistence type="predicted"/>